<dbReference type="InParanoid" id="H2L7S0"/>
<dbReference type="GO" id="GO:0071340">
    <property type="term" value="P:skeletal muscle acetylcholine-gated channel clustering"/>
    <property type="evidence" value="ECO:0007669"/>
    <property type="project" value="Ensembl"/>
</dbReference>
<evidence type="ECO:0000256" key="6">
    <source>
        <dbReference type="SAM" id="SignalP"/>
    </source>
</evidence>
<evidence type="ECO:0000259" key="7">
    <source>
        <dbReference type="PROSITE" id="PS00799"/>
    </source>
</evidence>
<feature type="domain" description="Granulins" evidence="7">
    <location>
        <begin position="801"/>
        <end position="814"/>
    </location>
</feature>
<dbReference type="Gene3D" id="2.10.25.160">
    <property type="entry name" value="Granulin"/>
    <property type="match status" value="13"/>
</dbReference>
<feature type="domain" description="Granulins" evidence="7">
    <location>
        <begin position="51"/>
        <end position="64"/>
    </location>
</feature>
<dbReference type="InterPro" id="IPR000118">
    <property type="entry name" value="Granulin"/>
</dbReference>
<organism evidence="8 9">
    <name type="scientific">Oryzias latipes</name>
    <name type="common">Japanese rice fish</name>
    <name type="synonym">Japanese killifish</name>
    <dbReference type="NCBI Taxonomy" id="8090"/>
    <lineage>
        <taxon>Eukaryota</taxon>
        <taxon>Metazoa</taxon>
        <taxon>Chordata</taxon>
        <taxon>Craniata</taxon>
        <taxon>Vertebrata</taxon>
        <taxon>Euteleostomi</taxon>
        <taxon>Actinopterygii</taxon>
        <taxon>Neopterygii</taxon>
        <taxon>Teleostei</taxon>
        <taxon>Neoteleostei</taxon>
        <taxon>Acanthomorphata</taxon>
        <taxon>Ovalentaria</taxon>
        <taxon>Atherinomorphae</taxon>
        <taxon>Beloniformes</taxon>
        <taxon>Adrianichthyidae</taxon>
        <taxon>Oryziinae</taxon>
        <taxon>Oryzias</taxon>
    </lineage>
</organism>
<feature type="domain" description="Granulins" evidence="7">
    <location>
        <begin position="643"/>
        <end position="656"/>
    </location>
</feature>
<dbReference type="GO" id="GO:0005576">
    <property type="term" value="C:extracellular region"/>
    <property type="evidence" value="ECO:0000318"/>
    <property type="project" value="GO_Central"/>
</dbReference>
<feature type="region of interest" description="Disordered" evidence="5">
    <location>
        <begin position="833"/>
        <end position="875"/>
    </location>
</feature>
<feature type="compositionally biased region" description="Polar residues" evidence="5">
    <location>
        <begin position="837"/>
        <end position="851"/>
    </location>
</feature>
<dbReference type="PANTHER" id="PTHR12274:SF8">
    <property type="entry name" value="GRANULIN-A ISOFORM X1"/>
    <property type="match status" value="1"/>
</dbReference>
<evidence type="ECO:0000256" key="1">
    <source>
        <dbReference type="ARBA" id="ARBA00004613"/>
    </source>
</evidence>
<evidence type="ECO:0000256" key="2">
    <source>
        <dbReference type="ARBA" id="ARBA00010093"/>
    </source>
</evidence>
<reference evidence="8 9" key="1">
    <citation type="journal article" date="2007" name="Nature">
        <title>The medaka draft genome and insights into vertebrate genome evolution.</title>
        <authorList>
            <person name="Kasahara M."/>
            <person name="Naruse K."/>
            <person name="Sasaki S."/>
            <person name="Nakatani Y."/>
            <person name="Qu W."/>
            <person name="Ahsan B."/>
            <person name="Yamada T."/>
            <person name="Nagayasu Y."/>
            <person name="Doi K."/>
            <person name="Kasai Y."/>
            <person name="Jindo T."/>
            <person name="Kobayashi D."/>
            <person name="Shimada A."/>
            <person name="Toyoda A."/>
            <person name="Kuroki Y."/>
            <person name="Fujiyama A."/>
            <person name="Sasaki T."/>
            <person name="Shimizu A."/>
            <person name="Asakawa S."/>
            <person name="Shimizu N."/>
            <person name="Hashimoto S."/>
            <person name="Yang J."/>
            <person name="Lee Y."/>
            <person name="Matsushima K."/>
            <person name="Sugano S."/>
            <person name="Sakaizumi M."/>
            <person name="Narita T."/>
            <person name="Ohishi K."/>
            <person name="Haga S."/>
            <person name="Ohta F."/>
            <person name="Nomoto H."/>
            <person name="Nogata K."/>
            <person name="Morishita T."/>
            <person name="Endo T."/>
            <person name="Shin-I T."/>
            <person name="Takeda H."/>
            <person name="Morishita S."/>
            <person name="Kohara Y."/>
        </authorList>
    </citation>
    <scope>NUCLEOTIDE SEQUENCE [LARGE SCALE GENOMIC DNA]</scope>
    <source>
        <strain evidence="8 9">Hd-rR</strain>
    </source>
</reference>
<keyword evidence="9" id="KW-1185">Reference proteome</keyword>
<feature type="domain" description="Granulins" evidence="7">
    <location>
        <begin position="995"/>
        <end position="1008"/>
    </location>
</feature>
<dbReference type="STRING" id="8090.ENSORLP00000001887"/>
<feature type="domain" description="Granulins" evidence="7">
    <location>
        <begin position="406"/>
        <end position="419"/>
    </location>
</feature>
<dbReference type="InterPro" id="IPR037277">
    <property type="entry name" value="Granulin_sf"/>
</dbReference>
<dbReference type="HOGENOM" id="CLU_328989_0_0_1"/>
<feature type="compositionally biased region" description="Acidic residues" evidence="5">
    <location>
        <begin position="865"/>
        <end position="875"/>
    </location>
</feature>
<dbReference type="AlphaFoldDB" id="H2L7S0"/>
<dbReference type="Proteomes" id="UP000001038">
    <property type="component" value="Chromosome 8"/>
</dbReference>
<feature type="domain" description="Granulins" evidence="7">
    <location>
        <begin position="140"/>
        <end position="153"/>
    </location>
</feature>
<dbReference type="GO" id="GO:0005886">
    <property type="term" value="C:plasma membrane"/>
    <property type="evidence" value="ECO:0007669"/>
    <property type="project" value="GOC"/>
</dbReference>
<dbReference type="InterPro" id="IPR039036">
    <property type="entry name" value="Granulin_fam"/>
</dbReference>
<dbReference type="GeneTree" id="ENSGT00470000042293"/>
<dbReference type="PANTHER" id="PTHR12274">
    <property type="entry name" value="GRANULIN"/>
    <property type="match status" value="1"/>
</dbReference>
<dbReference type="SUPFAM" id="SSF57277">
    <property type="entry name" value="Granulin repeat"/>
    <property type="match status" value="10"/>
</dbReference>
<name>H2L7S0_ORYLA</name>
<dbReference type="GO" id="GO:0036269">
    <property type="term" value="P:swimming behavior"/>
    <property type="evidence" value="ECO:0007669"/>
    <property type="project" value="Ensembl"/>
</dbReference>
<comment type="subcellular location">
    <subcellularLocation>
        <location evidence="1">Secreted</location>
    </subcellularLocation>
</comment>
<feature type="domain" description="Granulins" evidence="7">
    <location>
        <begin position="564"/>
        <end position="577"/>
    </location>
</feature>
<protein>
    <submittedName>
        <fullName evidence="8">Granulin a</fullName>
    </submittedName>
</protein>
<evidence type="ECO:0000256" key="4">
    <source>
        <dbReference type="ARBA" id="ARBA00023157"/>
    </source>
</evidence>
<dbReference type="GO" id="GO:0042462">
    <property type="term" value="P:eye photoreceptor cell development"/>
    <property type="evidence" value="ECO:0007669"/>
    <property type="project" value="Ensembl"/>
</dbReference>
<feature type="domain" description="Granulins" evidence="7">
    <location>
        <begin position="485"/>
        <end position="498"/>
    </location>
</feature>
<feature type="signal peptide" evidence="6">
    <location>
        <begin position="1"/>
        <end position="17"/>
    </location>
</feature>
<dbReference type="PROSITE" id="PS00799">
    <property type="entry name" value="GRANULINS"/>
    <property type="match status" value="13"/>
</dbReference>
<dbReference type="GO" id="GO:0048714">
    <property type="term" value="P:positive regulation of oligodendrocyte differentiation"/>
    <property type="evidence" value="ECO:0007669"/>
    <property type="project" value="Ensembl"/>
</dbReference>
<feature type="domain" description="Granulins" evidence="7">
    <location>
        <begin position="1081"/>
        <end position="1094"/>
    </location>
</feature>
<gene>
    <name evidence="8" type="primary">grna</name>
</gene>
<dbReference type="GO" id="GO:0048919">
    <property type="term" value="P:posterior lateral line neuromast development"/>
    <property type="evidence" value="ECO:0007669"/>
    <property type="project" value="Ensembl"/>
</dbReference>
<keyword evidence="4" id="KW-1015">Disulfide bond</keyword>
<evidence type="ECO:0000256" key="3">
    <source>
        <dbReference type="ARBA" id="ARBA00022525"/>
    </source>
</evidence>
<proteinExistence type="inferred from homology"/>
<dbReference type="GO" id="GO:0048675">
    <property type="term" value="P:axon extension"/>
    <property type="evidence" value="ECO:0007669"/>
    <property type="project" value="Ensembl"/>
</dbReference>
<evidence type="ECO:0000313" key="9">
    <source>
        <dbReference type="Proteomes" id="UP000001038"/>
    </source>
</evidence>
<dbReference type="OrthoDB" id="5854875at2759"/>
<evidence type="ECO:0000256" key="5">
    <source>
        <dbReference type="SAM" id="MobiDB-lite"/>
    </source>
</evidence>
<dbReference type="GO" id="GO:0010842">
    <property type="term" value="P:retina layer formation"/>
    <property type="evidence" value="ECO:0007669"/>
    <property type="project" value="Ensembl"/>
</dbReference>
<reference evidence="8" key="3">
    <citation type="submission" date="2025-09" db="UniProtKB">
        <authorList>
            <consortium name="Ensembl"/>
        </authorList>
    </citation>
    <scope>IDENTIFICATION</scope>
    <source>
        <strain evidence="8">Hd-rR</strain>
    </source>
</reference>
<dbReference type="Pfam" id="PF00396">
    <property type="entry name" value="Granulin"/>
    <property type="match status" value="13"/>
</dbReference>
<evidence type="ECO:0000313" key="8">
    <source>
        <dbReference type="Ensembl" id="ENSORLP00000001887.2"/>
    </source>
</evidence>
<dbReference type="Ensembl" id="ENSORLT00000001888.2">
    <property type="protein sequence ID" value="ENSORLP00000001887.2"/>
    <property type="gene ID" value="ENSORLG00000001524.2"/>
</dbReference>
<feature type="chain" id="PRO_5017322548" evidence="6">
    <location>
        <begin position="18"/>
        <end position="1124"/>
    </location>
</feature>
<dbReference type="FunFam" id="2.10.25.160:FF:000001">
    <property type="entry name" value="Granulin precursor"/>
    <property type="match status" value="7"/>
</dbReference>
<dbReference type="GO" id="GO:1903979">
    <property type="term" value="P:negative regulation of microglial cell activation"/>
    <property type="evidence" value="ECO:0007669"/>
    <property type="project" value="Ensembl"/>
</dbReference>
<dbReference type="SMART" id="SM00277">
    <property type="entry name" value="GRAN"/>
    <property type="match status" value="13"/>
</dbReference>
<sequence>MQKWVVICWVSLALVAADMCPNGGKCEKGQTCCQSPSKDYDCCPFDEAECCGDHIHCCPKDMLCDMTTSSCGNATLSMRWVERVSANLQMATKSFRMIRSYMGEDEDNICPDQSRCPAEFSCLKALTRYGCCPLAQGVSCPDGKHCCPEGHQCSLDSRSCVKKESIKTVLCKDGVSECPDETTCCENQEGKWACCPMPKAVCCDDKIHCCPEETTCDVEQMKCLSSSDKALPMWAKFPARTRADWENQKEGKEVSAVAVEGNETKNFPEVTTANPVPAFLEGSSVAGEASAKDIPCNETASCPDQTTCCKTQEGGWGCCPFPEAVCCEDFIHCCPKGKTCNLAAQTCEGDGGSVPMLEKVPSFSKVSVKMEDVPCDGSTSCPDQTTCCKTQEGGWGCCPFPEAVCCEDFIHCCPKGKTCNLAAQTCEGDGGSVPMLEKVPSFSNVSVKMEDVPCDGSTSCPDQTTCCKTQEGGWGCCPFPEAVCCEDFIHCCPKGKTCNLAAQTCEGDGGSVPMLEKVPSFSNVSVKMEDVPCDGSTSCPDQTTCCKTQEGGWGCCPFPEAVCCEDFIHCCPKGKTCNLAAQTCEGDGGSVPMLEKVPSFSKVSVKMEDVPCDGSTSCPDQTTCCKTQEGGWGCCPFPEAVCCEDFIHCCPKGKTCNLAAQTCEGDGGSVPMLEKVPSFSNVSVKMEDVPCDGSTSCPDQTTCCKTQEGGWGCCPFPEAVCCEDFIHCCPKGKTCNLAAQTCEGDGGSVPMLEKVPSFSKVSVKMEDVPCDGSTSCPDQTTCCKTKDGAWGCCPLPEAVCCDDHEHCCPTGTTCDLSTLSCLKASGLVPMSKKLPASTRTSSATSQLMKTGQETEEGENKPDDRDGQEDFDEEDKTDEEGIISCDSHTQCPQHTTCCFMKQVQKWGCCPLPKAVCCADGEHCCPADYKCKEEDTSCVKGEVVIPWYTKIPATDSIQADSSFVQCSAVHQCPEHMSCCRLFTGEWGCCPLPNAVCCGDKEHCCPEGYTCDLASKSCHKLLTLQLETVPLTPVFLPDDQSQHGPVKPILNRCDDVYSCNVDETCCRTSHTTWGCCLSPKAVCCRDMKHCCPDGYRCTKGGSCIKNTGLHWLNWHTFFTNKRKAIIV</sequence>
<feature type="domain" description="Granulins" evidence="7">
    <location>
        <begin position="916"/>
        <end position="929"/>
    </location>
</feature>
<dbReference type="Bgee" id="ENSORLG00000001524">
    <property type="expression patterns" value="Expressed in pharyngeal gill and 13 other cell types or tissues"/>
</dbReference>
<dbReference type="GO" id="GO:0001889">
    <property type="term" value="P:liver development"/>
    <property type="evidence" value="ECO:0007669"/>
    <property type="project" value="Ensembl"/>
</dbReference>
<feature type="domain" description="Granulins" evidence="7">
    <location>
        <begin position="327"/>
        <end position="340"/>
    </location>
</feature>
<keyword evidence="3" id="KW-0964">Secreted</keyword>
<dbReference type="GO" id="GO:0021522">
    <property type="term" value="P:spinal cord motor neuron differentiation"/>
    <property type="evidence" value="ECO:0007669"/>
    <property type="project" value="Ensembl"/>
</dbReference>
<dbReference type="eggNOG" id="KOG4296">
    <property type="taxonomic scope" value="Eukaryota"/>
</dbReference>
<reference evidence="8" key="2">
    <citation type="submission" date="2025-08" db="UniProtKB">
        <authorList>
            <consortium name="Ensembl"/>
        </authorList>
    </citation>
    <scope>IDENTIFICATION</scope>
    <source>
        <strain evidence="8">Hd-rR</strain>
    </source>
</reference>
<keyword evidence="6" id="KW-0732">Signal</keyword>
<comment type="similarity">
    <text evidence="2">Belongs to the granulin family.</text>
</comment>
<feature type="domain" description="Granulins" evidence="7">
    <location>
        <begin position="722"/>
        <end position="735"/>
    </location>
</feature>
<accession>H2L7S0</accession>
<feature type="domain" description="Granulins" evidence="7">
    <location>
        <begin position="203"/>
        <end position="216"/>
    </location>
</feature>